<evidence type="ECO:0000313" key="5">
    <source>
        <dbReference type="Proteomes" id="UP000248021"/>
    </source>
</evidence>
<dbReference type="Proteomes" id="UP000248021">
    <property type="component" value="Unassembled WGS sequence"/>
</dbReference>
<dbReference type="EMBL" id="QJJK01000006">
    <property type="protein sequence ID" value="PXW58063.1"/>
    <property type="molecule type" value="Genomic_DNA"/>
</dbReference>
<evidence type="ECO:0000259" key="3">
    <source>
        <dbReference type="Pfam" id="PF02608"/>
    </source>
</evidence>
<dbReference type="Pfam" id="PF02608">
    <property type="entry name" value="Bmp"/>
    <property type="match status" value="1"/>
</dbReference>
<dbReference type="SUPFAM" id="SSF53822">
    <property type="entry name" value="Periplasmic binding protein-like I"/>
    <property type="match status" value="1"/>
</dbReference>
<sequence>MKQLMSLALAALALGLSPVSSSAQEKLKVGFIYVGPVGDHGWTYQHDVGRKAVEKAFGDKVETTYVESVPEADSERAIEQLARTGHGLIFTTSFGFMEPTLKVARKYPKVRFEHATGYKRADNLSTYGAKFHEGRYVQGKIAAKMSKSGMIGYVGAYPIPEVVAGMNAYYLGAKSVNPDIKLKVVFANTWYDPGKEADAAKALLDQGVDVITQHTDSPAPLQAAEARGKLGFGQASDMARFAPKTQLTAVVDHWDDYYIDRVKAVLDGTWKSQDTWGGMKEGMVWMAPYANMPEDVVKLAKDTEEGIKSGAIHPFACPVYKQDGSEVECKGGKALSDEQILSMNFFVKGIDDKLPQ</sequence>
<reference evidence="4 5" key="1">
    <citation type="submission" date="2018-05" db="EMBL/GenBank/DDBJ databases">
        <title>Genomic Encyclopedia of Type Strains, Phase IV (KMG-IV): sequencing the most valuable type-strain genomes for metagenomic binning, comparative biology and taxonomic classification.</title>
        <authorList>
            <person name="Goeker M."/>
        </authorList>
    </citation>
    <scope>NUCLEOTIDE SEQUENCE [LARGE SCALE GENOMIC DNA]</scope>
    <source>
        <strain evidence="4 5">DSM 6462</strain>
    </source>
</reference>
<keyword evidence="5" id="KW-1185">Reference proteome</keyword>
<proteinExistence type="predicted"/>
<name>A0A2V3U5K4_9HYPH</name>
<accession>A0A2V3U5K4</accession>
<gene>
    <name evidence="4" type="ORF">C7450_106239</name>
</gene>
<feature type="chain" id="PRO_5041067770" evidence="2">
    <location>
        <begin position="24"/>
        <end position="356"/>
    </location>
</feature>
<organism evidence="4 5">
    <name type="scientific">Chelatococcus asaccharovorans</name>
    <dbReference type="NCBI Taxonomy" id="28210"/>
    <lineage>
        <taxon>Bacteria</taxon>
        <taxon>Pseudomonadati</taxon>
        <taxon>Pseudomonadota</taxon>
        <taxon>Alphaproteobacteria</taxon>
        <taxon>Hyphomicrobiales</taxon>
        <taxon>Chelatococcaceae</taxon>
        <taxon>Chelatococcus</taxon>
    </lineage>
</organism>
<feature type="domain" description="ABC transporter substrate-binding protein PnrA-like" evidence="3">
    <location>
        <begin position="27"/>
        <end position="310"/>
    </location>
</feature>
<dbReference type="InterPro" id="IPR052910">
    <property type="entry name" value="ABC-Purine-Binding"/>
</dbReference>
<comment type="caution">
    <text evidence="4">The sequence shown here is derived from an EMBL/GenBank/DDBJ whole genome shotgun (WGS) entry which is preliminary data.</text>
</comment>
<protein>
    <submittedName>
        <fullName evidence="4">Nucleoside-binding protein</fullName>
    </submittedName>
</protein>
<dbReference type="CDD" id="cd19963">
    <property type="entry name" value="PBP1_BMP-like"/>
    <property type="match status" value="1"/>
</dbReference>
<evidence type="ECO:0000256" key="1">
    <source>
        <dbReference type="ARBA" id="ARBA00022729"/>
    </source>
</evidence>
<keyword evidence="1 2" id="KW-0732">Signal</keyword>
<dbReference type="InterPro" id="IPR003760">
    <property type="entry name" value="PnrA-like"/>
</dbReference>
<dbReference type="InterPro" id="IPR028082">
    <property type="entry name" value="Peripla_BP_I"/>
</dbReference>
<dbReference type="Gene3D" id="3.40.50.2300">
    <property type="match status" value="2"/>
</dbReference>
<evidence type="ECO:0000313" key="4">
    <source>
        <dbReference type="EMBL" id="PXW58063.1"/>
    </source>
</evidence>
<dbReference type="AlphaFoldDB" id="A0A2V3U5K4"/>
<dbReference type="PANTHER" id="PTHR43208">
    <property type="entry name" value="ABC TRANSPORTER SUBSTRATE-BINDING PROTEIN"/>
    <property type="match status" value="1"/>
</dbReference>
<dbReference type="GO" id="GO:0005886">
    <property type="term" value="C:plasma membrane"/>
    <property type="evidence" value="ECO:0007669"/>
    <property type="project" value="InterPro"/>
</dbReference>
<dbReference type="RefSeq" id="WP_110375372.1">
    <property type="nucleotide sequence ID" value="NZ_JAHBRY010000001.1"/>
</dbReference>
<evidence type="ECO:0000256" key="2">
    <source>
        <dbReference type="SAM" id="SignalP"/>
    </source>
</evidence>
<feature type="signal peptide" evidence="2">
    <location>
        <begin position="1"/>
        <end position="23"/>
    </location>
</feature>
<dbReference type="PANTHER" id="PTHR43208:SF1">
    <property type="entry name" value="ABC TRANSPORTER SUBSTRATE-BINDING PROTEIN"/>
    <property type="match status" value="1"/>
</dbReference>
<dbReference type="OrthoDB" id="9781639at2"/>